<dbReference type="Pfam" id="PF06984">
    <property type="entry name" value="MRP-L47"/>
    <property type="match status" value="1"/>
</dbReference>
<evidence type="ECO:0000256" key="4">
    <source>
        <dbReference type="ARBA" id="ARBA00023128"/>
    </source>
</evidence>
<keyword evidence="5" id="KW-0687">Ribonucleoprotein</keyword>
<comment type="subcellular location">
    <subcellularLocation>
        <location evidence="1">Mitochondrion</location>
    </subcellularLocation>
</comment>
<accession>A0A9Q1GMP2</accession>
<dbReference type="PANTHER" id="PTHR21183:SF18">
    <property type="entry name" value="LARGE RIBOSOMAL SUBUNIT PROTEIN UL29M"/>
    <property type="match status" value="1"/>
</dbReference>
<keyword evidence="3" id="KW-0689">Ribosomal protein</keyword>
<dbReference type="OrthoDB" id="270763at2759"/>
<comment type="caution">
    <text evidence="7">The sequence shown here is derived from an EMBL/GenBank/DDBJ whole genome shotgun (WGS) entry which is preliminary data.</text>
</comment>
<dbReference type="Proteomes" id="UP001153076">
    <property type="component" value="Unassembled WGS sequence"/>
</dbReference>
<dbReference type="AlphaFoldDB" id="A0A9Q1GMP2"/>
<dbReference type="InterPro" id="IPR038340">
    <property type="entry name" value="MRP-L47_sf"/>
</dbReference>
<evidence type="ECO:0000256" key="5">
    <source>
        <dbReference type="ARBA" id="ARBA00023274"/>
    </source>
</evidence>
<keyword evidence="8" id="KW-1185">Reference proteome</keyword>
<evidence type="ECO:0000313" key="8">
    <source>
        <dbReference type="Proteomes" id="UP001153076"/>
    </source>
</evidence>
<evidence type="ECO:0000256" key="6">
    <source>
        <dbReference type="ARBA" id="ARBA00035289"/>
    </source>
</evidence>
<gene>
    <name evidence="7" type="ORF">Cgig2_000848</name>
</gene>
<protein>
    <recommendedName>
        <fullName evidence="6">Large ribosomal subunit protein uL29m</fullName>
    </recommendedName>
</protein>
<evidence type="ECO:0000256" key="2">
    <source>
        <dbReference type="ARBA" id="ARBA00009254"/>
    </source>
</evidence>
<sequence>MFLRSICGRMLMAATKSEHSGAAATTATASTSVRNPLEEFFEADRSADDDKRVVYGRSWKASELRLKSWDDLHRLWYVLLKEKNMLMTQRQMLNAQNLRFPNPERTLTEWRHHHKRHCCMPEQRVAWLGRLTWWIMALEMLMVRKSMCRIKHVLTERAIEDPDPRRSAEMKRMVNAL</sequence>
<comment type="similarity">
    <text evidence="2">Belongs to the universal ribosomal protein uL29 family.</text>
</comment>
<dbReference type="GO" id="GO:0032543">
    <property type="term" value="P:mitochondrial translation"/>
    <property type="evidence" value="ECO:0007669"/>
    <property type="project" value="TreeGrafter"/>
</dbReference>
<dbReference type="GO" id="GO:0003735">
    <property type="term" value="F:structural constituent of ribosome"/>
    <property type="evidence" value="ECO:0007669"/>
    <property type="project" value="InterPro"/>
</dbReference>
<evidence type="ECO:0000313" key="7">
    <source>
        <dbReference type="EMBL" id="KAJ8424102.1"/>
    </source>
</evidence>
<dbReference type="EMBL" id="JAKOGI010001774">
    <property type="protein sequence ID" value="KAJ8424102.1"/>
    <property type="molecule type" value="Genomic_DNA"/>
</dbReference>
<dbReference type="PANTHER" id="PTHR21183">
    <property type="entry name" value="RIBOSOMAL PROTEIN L47, MITOCHONDRIAL-RELATED"/>
    <property type="match status" value="1"/>
</dbReference>
<reference evidence="7" key="1">
    <citation type="submission" date="2022-04" db="EMBL/GenBank/DDBJ databases">
        <title>Carnegiea gigantea Genome sequencing and assembly v2.</title>
        <authorList>
            <person name="Copetti D."/>
            <person name="Sanderson M.J."/>
            <person name="Burquez A."/>
            <person name="Wojciechowski M.F."/>
        </authorList>
    </citation>
    <scope>NUCLEOTIDE SEQUENCE</scope>
    <source>
        <strain evidence="7">SGP5-SGP5p</strain>
        <tissue evidence="7">Aerial part</tissue>
    </source>
</reference>
<proteinExistence type="inferred from homology"/>
<organism evidence="7 8">
    <name type="scientific">Carnegiea gigantea</name>
    <dbReference type="NCBI Taxonomy" id="171969"/>
    <lineage>
        <taxon>Eukaryota</taxon>
        <taxon>Viridiplantae</taxon>
        <taxon>Streptophyta</taxon>
        <taxon>Embryophyta</taxon>
        <taxon>Tracheophyta</taxon>
        <taxon>Spermatophyta</taxon>
        <taxon>Magnoliopsida</taxon>
        <taxon>eudicotyledons</taxon>
        <taxon>Gunneridae</taxon>
        <taxon>Pentapetalae</taxon>
        <taxon>Caryophyllales</taxon>
        <taxon>Cactineae</taxon>
        <taxon>Cactaceae</taxon>
        <taxon>Cactoideae</taxon>
        <taxon>Echinocereeae</taxon>
        <taxon>Carnegiea</taxon>
    </lineage>
</organism>
<dbReference type="Gene3D" id="6.10.330.20">
    <property type="match status" value="1"/>
</dbReference>
<dbReference type="InterPro" id="IPR010729">
    <property type="entry name" value="Ribosomal_uL29_mit"/>
</dbReference>
<keyword evidence="4" id="KW-0496">Mitochondrion</keyword>
<evidence type="ECO:0000256" key="1">
    <source>
        <dbReference type="ARBA" id="ARBA00004173"/>
    </source>
</evidence>
<evidence type="ECO:0000256" key="3">
    <source>
        <dbReference type="ARBA" id="ARBA00022980"/>
    </source>
</evidence>
<name>A0A9Q1GMP2_9CARY</name>
<dbReference type="GO" id="GO:0005762">
    <property type="term" value="C:mitochondrial large ribosomal subunit"/>
    <property type="evidence" value="ECO:0007669"/>
    <property type="project" value="TreeGrafter"/>
</dbReference>